<dbReference type="GO" id="GO:0070182">
    <property type="term" value="F:DNA polymerase binding"/>
    <property type="evidence" value="ECO:0007669"/>
    <property type="project" value="TreeGrafter"/>
</dbReference>
<comment type="similarity">
    <text evidence="1">Belongs to the Cdt1 family.</text>
</comment>
<dbReference type="Gramene" id="AUR62040269-RA">
    <property type="protein sequence ID" value="AUR62040269-RA:cds"/>
    <property type="gene ID" value="AUR62040269"/>
</dbReference>
<evidence type="ECO:0000313" key="6">
    <source>
        <dbReference type="Proteomes" id="UP000596660"/>
    </source>
</evidence>
<feature type="region of interest" description="Disordered" evidence="3">
    <location>
        <begin position="1"/>
        <end position="40"/>
    </location>
</feature>
<dbReference type="Proteomes" id="UP000596660">
    <property type="component" value="Unplaced"/>
</dbReference>
<sequence>MESQPSVSLKTPENTSPATKSQPSDQISSRTPKKLPHPPQRFKYHRRSVRLPEKYEILLRFFDALDASLKLLHLRNSIPLFGKIRVMIENMSERRFTHQHLAQLKFLLPEEIGIRKVLMADEETRCMEHDLHLSLTINRMNREDKRKRGSKHPCLRDLFILKLLDFVRDHPEGTDIPEESLPEPFNQKKRDLLLHSFEQSSASSRIQKYASVAESDAAQASHFSPSFRKHFSMGGSYSKSMYGSSPSLDRDEEESGTLQPENVSCRLPAGQIKWKPFVDSETYSARSTKMKQGTPMKYADTPIKPDTPSLQTPKRFRLSADKASDLPSCARSLKFEGTAGSVNIDLQVDDVECSNNISDILPENLLQSIMEKEKRTIELAKRKQMIKCLPKLFDRIYILFQNPKFSAIKKEALIRNLTECHLDITDESEIEEQLKLLQEIIPEWIV</sequence>
<evidence type="ECO:0000256" key="2">
    <source>
        <dbReference type="ARBA" id="ARBA00023306"/>
    </source>
</evidence>
<feature type="compositionally biased region" description="Basic residues" evidence="3">
    <location>
        <begin position="31"/>
        <end position="40"/>
    </location>
</feature>
<accession>A0A803N4F3</accession>
<feature type="compositionally biased region" description="Polar residues" evidence="3">
    <location>
        <begin position="1"/>
        <end position="30"/>
    </location>
</feature>
<dbReference type="PANTHER" id="PTHR28637:SF9">
    <property type="entry name" value="CDT1-LIKE PROTEIN A, CHLOROPLASTIC"/>
    <property type="match status" value="1"/>
</dbReference>
<evidence type="ECO:0000256" key="3">
    <source>
        <dbReference type="SAM" id="MobiDB-lite"/>
    </source>
</evidence>
<feature type="region of interest" description="Disordered" evidence="3">
    <location>
        <begin position="240"/>
        <end position="262"/>
    </location>
</feature>
<organism evidence="5 6">
    <name type="scientific">Chenopodium quinoa</name>
    <name type="common">Quinoa</name>
    <dbReference type="NCBI Taxonomy" id="63459"/>
    <lineage>
        <taxon>Eukaryota</taxon>
        <taxon>Viridiplantae</taxon>
        <taxon>Streptophyta</taxon>
        <taxon>Embryophyta</taxon>
        <taxon>Tracheophyta</taxon>
        <taxon>Spermatophyta</taxon>
        <taxon>Magnoliopsida</taxon>
        <taxon>eudicotyledons</taxon>
        <taxon>Gunneridae</taxon>
        <taxon>Pentapetalae</taxon>
        <taxon>Caryophyllales</taxon>
        <taxon>Chenopodiaceae</taxon>
        <taxon>Chenopodioideae</taxon>
        <taxon>Atripliceae</taxon>
        <taxon>Chenopodium</taxon>
    </lineage>
</organism>
<evidence type="ECO:0000313" key="5">
    <source>
        <dbReference type="EnsemblPlants" id="AUR62040269-RA:cds"/>
    </source>
</evidence>
<proteinExistence type="inferred from homology"/>
<dbReference type="GO" id="GO:0030174">
    <property type="term" value="P:regulation of DNA-templated DNA replication initiation"/>
    <property type="evidence" value="ECO:0007669"/>
    <property type="project" value="InterPro"/>
</dbReference>
<dbReference type="InterPro" id="IPR045173">
    <property type="entry name" value="Cdt1"/>
</dbReference>
<feature type="domain" description="CDT1 Geminin-binding" evidence="4">
    <location>
        <begin position="51"/>
        <end position="183"/>
    </location>
</feature>
<keyword evidence="6" id="KW-1185">Reference proteome</keyword>
<dbReference type="GO" id="GO:0003677">
    <property type="term" value="F:DNA binding"/>
    <property type="evidence" value="ECO:0007669"/>
    <property type="project" value="InterPro"/>
</dbReference>
<dbReference type="Pfam" id="PF08839">
    <property type="entry name" value="CDT1"/>
    <property type="match status" value="1"/>
</dbReference>
<dbReference type="SMART" id="SM01075">
    <property type="entry name" value="CDT1"/>
    <property type="match status" value="1"/>
</dbReference>
<dbReference type="GO" id="GO:0000278">
    <property type="term" value="P:mitotic cell cycle"/>
    <property type="evidence" value="ECO:0007669"/>
    <property type="project" value="TreeGrafter"/>
</dbReference>
<dbReference type="GO" id="GO:0000076">
    <property type="term" value="P:DNA replication checkpoint signaling"/>
    <property type="evidence" value="ECO:0007669"/>
    <property type="project" value="TreeGrafter"/>
</dbReference>
<dbReference type="InterPro" id="IPR038090">
    <property type="entry name" value="Cdt1_C_WH_dom_sf"/>
</dbReference>
<protein>
    <recommendedName>
        <fullName evidence="4">CDT1 Geminin-binding domain-containing protein</fullName>
    </recommendedName>
</protein>
<dbReference type="InterPro" id="IPR036390">
    <property type="entry name" value="WH_DNA-bd_sf"/>
</dbReference>
<evidence type="ECO:0000256" key="1">
    <source>
        <dbReference type="ARBA" id="ARBA00008356"/>
    </source>
</evidence>
<reference evidence="5" key="2">
    <citation type="submission" date="2021-03" db="UniProtKB">
        <authorList>
            <consortium name="EnsemblPlants"/>
        </authorList>
    </citation>
    <scope>IDENTIFICATION</scope>
</reference>
<dbReference type="Gene3D" id="1.10.10.1420">
    <property type="entry name" value="DNA replication factor Cdt1, C-terminal WH domain"/>
    <property type="match status" value="1"/>
</dbReference>
<reference evidence="5" key="1">
    <citation type="journal article" date="2017" name="Nature">
        <title>The genome of Chenopodium quinoa.</title>
        <authorList>
            <person name="Jarvis D.E."/>
            <person name="Ho Y.S."/>
            <person name="Lightfoot D.J."/>
            <person name="Schmoeckel S.M."/>
            <person name="Li B."/>
            <person name="Borm T.J.A."/>
            <person name="Ohyanagi H."/>
            <person name="Mineta K."/>
            <person name="Michell C.T."/>
            <person name="Saber N."/>
            <person name="Kharbatia N.M."/>
            <person name="Rupper R.R."/>
            <person name="Sharp A.R."/>
            <person name="Dally N."/>
            <person name="Boughton B.A."/>
            <person name="Woo Y.H."/>
            <person name="Gao G."/>
            <person name="Schijlen E.G.W.M."/>
            <person name="Guo X."/>
            <person name="Momin A.A."/>
            <person name="Negrao S."/>
            <person name="Al-Babili S."/>
            <person name="Gehring C."/>
            <person name="Roessner U."/>
            <person name="Jung C."/>
            <person name="Murphy K."/>
            <person name="Arold S.T."/>
            <person name="Gojobori T."/>
            <person name="van der Linden C.G."/>
            <person name="van Loo E.N."/>
            <person name="Jellen E.N."/>
            <person name="Maughan P.J."/>
            <person name="Tester M."/>
        </authorList>
    </citation>
    <scope>NUCLEOTIDE SEQUENCE [LARGE SCALE GENOMIC DNA]</scope>
    <source>
        <strain evidence="5">cv. PI 614886</strain>
    </source>
</reference>
<dbReference type="AlphaFoldDB" id="A0A803N4F3"/>
<evidence type="ECO:0000259" key="4">
    <source>
        <dbReference type="SMART" id="SM01075"/>
    </source>
</evidence>
<dbReference type="SUPFAM" id="SSF46785">
    <property type="entry name" value="Winged helix' DNA-binding domain"/>
    <property type="match status" value="1"/>
</dbReference>
<dbReference type="Pfam" id="PF16679">
    <property type="entry name" value="CDT1_C"/>
    <property type="match status" value="1"/>
</dbReference>
<dbReference type="OMA" id="RVMIENM"/>
<dbReference type="InterPro" id="IPR014939">
    <property type="entry name" value="CDT1_Gemini-bd-like"/>
</dbReference>
<feature type="region of interest" description="Disordered" evidence="3">
    <location>
        <begin position="285"/>
        <end position="312"/>
    </location>
</feature>
<dbReference type="EnsemblPlants" id="AUR62040269-RA">
    <property type="protein sequence ID" value="AUR62040269-RA:cds"/>
    <property type="gene ID" value="AUR62040269"/>
</dbReference>
<dbReference type="GO" id="GO:0071163">
    <property type="term" value="P:DNA replication preinitiation complex assembly"/>
    <property type="evidence" value="ECO:0007669"/>
    <property type="project" value="InterPro"/>
</dbReference>
<name>A0A803N4F3_CHEQI</name>
<dbReference type="InterPro" id="IPR032054">
    <property type="entry name" value="Cdt1_C"/>
</dbReference>
<keyword evidence="2" id="KW-0131">Cell cycle</keyword>
<dbReference type="GO" id="GO:0005634">
    <property type="term" value="C:nucleus"/>
    <property type="evidence" value="ECO:0007669"/>
    <property type="project" value="TreeGrafter"/>
</dbReference>
<dbReference type="PANTHER" id="PTHR28637">
    <property type="entry name" value="DNA REPLICATION FACTOR CDT1"/>
    <property type="match status" value="1"/>
</dbReference>